<dbReference type="Pfam" id="PF00881">
    <property type="entry name" value="Nitroreductase"/>
    <property type="match status" value="1"/>
</dbReference>
<gene>
    <name evidence="5" type="ORF">HNQ03_001581</name>
</gene>
<sequence>MAKDFILINNHKHIRYEDDSNLDGEISLQKSEEFLRQINRRRSIRTFSDKPVSKNTIENIIKSASTAPSGAHKQPWTFCAISNAEIKKQIRIAAEEEEKISYEGRMSERWKDDLAHLGTDMHKPFLENAPWLIIAFKKVYDLDENGEKQNNYYVNESVGIACGFLIAAIHNAGLATLTHTPSPMNFLEKILNRPKNERAYILFPVGYAHDETYVPDITRKPLDKVSEFYE</sequence>
<dbReference type="GO" id="GO:0016491">
    <property type="term" value="F:oxidoreductase activity"/>
    <property type="evidence" value="ECO:0007669"/>
    <property type="project" value="UniProtKB-KW"/>
</dbReference>
<feature type="domain" description="Nitroreductase" evidence="4">
    <location>
        <begin position="38"/>
        <end position="207"/>
    </location>
</feature>
<dbReference type="InterPro" id="IPR050627">
    <property type="entry name" value="Nitroreductase/BluB"/>
</dbReference>
<dbReference type="PANTHER" id="PTHR23026:SF90">
    <property type="entry name" value="IODOTYROSINE DEIODINASE 1"/>
    <property type="match status" value="1"/>
</dbReference>
<evidence type="ECO:0000256" key="1">
    <source>
        <dbReference type="ARBA" id="ARBA00022630"/>
    </source>
</evidence>
<keyword evidence="3" id="KW-0560">Oxidoreductase</keyword>
<evidence type="ECO:0000313" key="5">
    <source>
        <dbReference type="EMBL" id="NRS92506.1"/>
    </source>
</evidence>
<proteinExistence type="predicted"/>
<evidence type="ECO:0000313" key="6">
    <source>
        <dbReference type="Proteomes" id="UP000610746"/>
    </source>
</evidence>
<accession>A0A8J8K8D6</accession>
<comment type="caution">
    <text evidence="5">The sequence shown here is derived from an EMBL/GenBank/DDBJ whole genome shotgun (WGS) entry which is preliminary data.</text>
</comment>
<dbReference type="RefSeq" id="WP_173779109.1">
    <property type="nucleotide sequence ID" value="NZ_JABSNO010000009.1"/>
</dbReference>
<dbReference type="InterPro" id="IPR000415">
    <property type="entry name" value="Nitroreductase-like"/>
</dbReference>
<dbReference type="PANTHER" id="PTHR23026">
    <property type="entry name" value="NADPH NITROREDUCTASE"/>
    <property type="match status" value="1"/>
</dbReference>
<dbReference type="Gene3D" id="3.40.109.10">
    <property type="entry name" value="NADH Oxidase"/>
    <property type="match status" value="1"/>
</dbReference>
<evidence type="ECO:0000259" key="4">
    <source>
        <dbReference type="Pfam" id="PF00881"/>
    </source>
</evidence>
<dbReference type="EMBL" id="JABSNO010000009">
    <property type="protein sequence ID" value="NRS92506.1"/>
    <property type="molecule type" value="Genomic_DNA"/>
</dbReference>
<dbReference type="CDD" id="cd02144">
    <property type="entry name" value="iodotyrosine_dehalogenase"/>
    <property type="match status" value="1"/>
</dbReference>
<protein>
    <submittedName>
        <fullName evidence="5">Nitroreductase</fullName>
    </submittedName>
</protein>
<reference evidence="5" key="1">
    <citation type="submission" date="2020-05" db="EMBL/GenBank/DDBJ databases">
        <title>Genomic Encyclopedia of Type Strains, Phase IV (KMG-V): Genome sequencing to study the core and pangenomes of soil and plant-associated prokaryotes.</title>
        <authorList>
            <person name="Whitman W."/>
        </authorList>
    </citation>
    <scope>NUCLEOTIDE SEQUENCE</scope>
    <source>
        <strain evidence="5">16F</strain>
    </source>
</reference>
<keyword evidence="1" id="KW-0285">Flavoprotein</keyword>
<evidence type="ECO:0000256" key="3">
    <source>
        <dbReference type="ARBA" id="ARBA00023002"/>
    </source>
</evidence>
<keyword evidence="6" id="KW-1185">Reference proteome</keyword>
<dbReference type="SUPFAM" id="SSF55469">
    <property type="entry name" value="FMN-dependent nitroreductase-like"/>
    <property type="match status" value="1"/>
</dbReference>
<name>A0A8J8K8D6_9FLAO</name>
<keyword evidence="2" id="KW-0288">FMN</keyword>
<dbReference type="AlphaFoldDB" id="A0A8J8K8D6"/>
<evidence type="ECO:0000256" key="2">
    <source>
        <dbReference type="ARBA" id="ARBA00022643"/>
    </source>
</evidence>
<organism evidence="5 6">
    <name type="scientific">Frigoriflavimonas asaccharolytica</name>
    <dbReference type="NCBI Taxonomy" id="2735899"/>
    <lineage>
        <taxon>Bacteria</taxon>
        <taxon>Pseudomonadati</taxon>
        <taxon>Bacteroidota</taxon>
        <taxon>Flavobacteriia</taxon>
        <taxon>Flavobacteriales</taxon>
        <taxon>Weeksellaceae</taxon>
        <taxon>Frigoriflavimonas</taxon>
    </lineage>
</organism>
<dbReference type="InterPro" id="IPR029479">
    <property type="entry name" value="Nitroreductase"/>
</dbReference>
<dbReference type="Proteomes" id="UP000610746">
    <property type="component" value="Unassembled WGS sequence"/>
</dbReference>